<dbReference type="InterPro" id="IPR010226">
    <property type="entry name" value="NADH_quinone_OxRdtase_chainI"/>
</dbReference>
<dbReference type="AlphaFoldDB" id="A0A0W8G6W3"/>
<keyword evidence="5" id="KW-0677">Repeat</keyword>
<comment type="caution">
    <text evidence="14">The sequence shown here is derived from an EMBL/GenBank/DDBJ whole genome shotgun (WGS) entry which is preliminary data.</text>
</comment>
<reference evidence="14" key="1">
    <citation type="journal article" date="2015" name="Proc. Natl. Acad. Sci. U.S.A.">
        <title>Networks of energetic and metabolic interactions define dynamics in microbial communities.</title>
        <authorList>
            <person name="Embree M."/>
            <person name="Liu J.K."/>
            <person name="Al-Bassam M.M."/>
            <person name="Zengler K."/>
        </authorList>
    </citation>
    <scope>NUCLEOTIDE SEQUENCE</scope>
</reference>
<keyword evidence="1" id="KW-1003">Cell membrane</keyword>
<name>A0A0W8G6W3_9ZZZZ</name>
<dbReference type="EMBL" id="LNQE01000166">
    <property type="protein sequence ID" value="KUG28861.1"/>
    <property type="molecule type" value="Genomic_DNA"/>
</dbReference>
<feature type="compositionally biased region" description="Low complexity" evidence="12">
    <location>
        <begin position="118"/>
        <end position="158"/>
    </location>
</feature>
<dbReference type="InterPro" id="IPR017896">
    <property type="entry name" value="4Fe4S_Fe-S-bd"/>
</dbReference>
<evidence type="ECO:0000256" key="8">
    <source>
        <dbReference type="ARBA" id="ARBA00023014"/>
    </source>
</evidence>
<feature type="domain" description="4Fe-4S ferredoxin-type" evidence="13">
    <location>
        <begin position="65"/>
        <end position="94"/>
    </location>
</feature>
<keyword evidence="10" id="KW-0830">Ubiquinone</keyword>
<keyword evidence="2" id="KW-0004">4Fe-4S</keyword>
<dbReference type="PANTHER" id="PTHR10849:SF24">
    <property type="entry name" value="NADH-QUINONE OXIDOREDUCTASE SUBUNIT I 2"/>
    <property type="match status" value="1"/>
</dbReference>
<keyword evidence="8" id="KW-0411">Iron-sulfur</keyword>
<evidence type="ECO:0000256" key="11">
    <source>
        <dbReference type="ARBA" id="ARBA00023136"/>
    </source>
</evidence>
<keyword evidence="11" id="KW-0472">Membrane</keyword>
<keyword evidence="4" id="KW-0479">Metal-binding</keyword>
<proteinExistence type="predicted"/>
<dbReference type="PROSITE" id="PS51379">
    <property type="entry name" value="4FE4S_FER_2"/>
    <property type="match status" value="2"/>
</dbReference>
<evidence type="ECO:0000256" key="7">
    <source>
        <dbReference type="ARBA" id="ARBA00023004"/>
    </source>
</evidence>
<accession>A0A0W8G6W3</accession>
<sequence>MFTMTKNVVRNLLTKSATRLYPFDVREPFEGYRGRLDNRIEECIFCKTCQVKCPSQCITVDAKAGTWDCDPFACVYCAICVDHCPVHCLFMDNTHRKPSAEREMIHLQGTPKKKKATAAKAAPAPDASPAAEAAPASPAPEGESTAPQAPEAPAGAEK</sequence>
<evidence type="ECO:0000256" key="2">
    <source>
        <dbReference type="ARBA" id="ARBA00022485"/>
    </source>
</evidence>
<keyword evidence="3" id="KW-0874">Quinone</keyword>
<dbReference type="GO" id="GO:0016020">
    <property type="term" value="C:membrane"/>
    <property type="evidence" value="ECO:0007669"/>
    <property type="project" value="InterPro"/>
</dbReference>
<dbReference type="Gene3D" id="3.30.70.3270">
    <property type="match status" value="1"/>
</dbReference>
<evidence type="ECO:0000313" key="14">
    <source>
        <dbReference type="EMBL" id="KUG28861.1"/>
    </source>
</evidence>
<dbReference type="PANTHER" id="PTHR10849">
    <property type="entry name" value="NADH DEHYDROGENASE UBIQUINONE IRON-SULFUR PROTEIN 8, MITOCHONDRIAL"/>
    <property type="match status" value="1"/>
</dbReference>
<dbReference type="InterPro" id="IPR017900">
    <property type="entry name" value="4Fe4S_Fe_S_CS"/>
</dbReference>
<evidence type="ECO:0000256" key="10">
    <source>
        <dbReference type="ARBA" id="ARBA00023075"/>
    </source>
</evidence>
<evidence type="ECO:0000256" key="12">
    <source>
        <dbReference type="SAM" id="MobiDB-lite"/>
    </source>
</evidence>
<evidence type="ECO:0000259" key="13">
    <source>
        <dbReference type="PROSITE" id="PS51379"/>
    </source>
</evidence>
<dbReference type="GO" id="GO:0051539">
    <property type="term" value="F:4 iron, 4 sulfur cluster binding"/>
    <property type="evidence" value="ECO:0007669"/>
    <property type="project" value="UniProtKB-KW"/>
</dbReference>
<protein>
    <submittedName>
        <fullName evidence="14">Energy-conserving hydrogenase (Ferredoxin), subunit f</fullName>
    </submittedName>
</protein>
<evidence type="ECO:0000256" key="1">
    <source>
        <dbReference type="ARBA" id="ARBA00022475"/>
    </source>
</evidence>
<evidence type="ECO:0000256" key="6">
    <source>
        <dbReference type="ARBA" id="ARBA00022967"/>
    </source>
</evidence>
<keyword evidence="7" id="KW-0408">Iron</keyword>
<keyword evidence="6" id="KW-1278">Translocase</keyword>
<dbReference type="PROSITE" id="PS00198">
    <property type="entry name" value="4FE4S_FER_1"/>
    <property type="match status" value="2"/>
</dbReference>
<keyword evidence="9" id="KW-0520">NAD</keyword>
<dbReference type="SUPFAM" id="SSF46548">
    <property type="entry name" value="alpha-helical ferredoxin"/>
    <property type="match status" value="1"/>
</dbReference>
<organism evidence="14">
    <name type="scientific">hydrocarbon metagenome</name>
    <dbReference type="NCBI Taxonomy" id="938273"/>
    <lineage>
        <taxon>unclassified sequences</taxon>
        <taxon>metagenomes</taxon>
        <taxon>ecological metagenomes</taxon>
    </lineage>
</organism>
<gene>
    <name evidence="14" type="ORF">ASZ90_001255</name>
</gene>
<evidence type="ECO:0000256" key="5">
    <source>
        <dbReference type="ARBA" id="ARBA00022737"/>
    </source>
</evidence>
<feature type="domain" description="4Fe-4S ferredoxin-type" evidence="13">
    <location>
        <begin position="32"/>
        <end position="63"/>
    </location>
</feature>
<evidence type="ECO:0000256" key="4">
    <source>
        <dbReference type="ARBA" id="ARBA00022723"/>
    </source>
</evidence>
<dbReference type="GO" id="GO:0016651">
    <property type="term" value="F:oxidoreductase activity, acting on NAD(P)H"/>
    <property type="evidence" value="ECO:0007669"/>
    <property type="project" value="InterPro"/>
</dbReference>
<evidence type="ECO:0000256" key="9">
    <source>
        <dbReference type="ARBA" id="ARBA00023027"/>
    </source>
</evidence>
<dbReference type="GO" id="GO:0046872">
    <property type="term" value="F:metal ion binding"/>
    <property type="evidence" value="ECO:0007669"/>
    <property type="project" value="UniProtKB-KW"/>
</dbReference>
<dbReference type="GO" id="GO:0048038">
    <property type="term" value="F:quinone binding"/>
    <property type="evidence" value="ECO:0007669"/>
    <property type="project" value="UniProtKB-KW"/>
</dbReference>
<evidence type="ECO:0000256" key="3">
    <source>
        <dbReference type="ARBA" id="ARBA00022719"/>
    </source>
</evidence>
<feature type="region of interest" description="Disordered" evidence="12">
    <location>
        <begin position="100"/>
        <end position="158"/>
    </location>
</feature>